<protein>
    <submittedName>
        <fullName evidence="3">Alpha-1,2-fucosyltransferase</fullName>
    </submittedName>
</protein>
<dbReference type="GO" id="GO:0005975">
    <property type="term" value="P:carbohydrate metabolic process"/>
    <property type="evidence" value="ECO:0007669"/>
    <property type="project" value="InterPro"/>
</dbReference>
<dbReference type="Gene3D" id="3.40.50.11350">
    <property type="match status" value="1"/>
</dbReference>
<keyword evidence="2 3" id="KW-0808">Transferase</keyword>
<dbReference type="Pfam" id="PF01531">
    <property type="entry name" value="Glyco_transf_11"/>
    <property type="match status" value="1"/>
</dbReference>
<dbReference type="AlphaFoldDB" id="A0A8I1SM39"/>
<keyword evidence="1 3" id="KW-0328">Glycosyltransferase</keyword>
<evidence type="ECO:0000313" key="3">
    <source>
        <dbReference type="EMBL" id="MBN8250834.1"/>
    </source>
</evidence>
<dbReference type="EMBL" id="JAEMWV010000002">
    <property type="protein sequence ID" value="MBN8250834.1"/>
    <property type="molecule type" value="Genomic_DNA"/>
</dbReference>
<dbReference type="GO" id="GO:0008107">
    <property type="term" value="F:galactoside 2-alpha-L-fucosyltransferase activity"/>
    <property type="evidence" value="ECO:0007669"/>
    <property type="project" value="InterPro"/>
</dbReference>
<dbReference type="PANTHER" id="PTHR11927">
    <property type="entry name" value="GALACTOSIDE 2-L-FUCOSYLTRANSFERASE"/>
    <property type="match status" value="1"/>
</dbReference>
<sequence>MMIVRVSGGLGNQMFQYAFYKYLQKKGYDVRIDINDYSYIEYHNGFELERVFNIQPRYANLNQVKKLAYFKQSLFCKIYRKIFKTELRKKTEITFYNSLQDEKYDKPVYFDGIWQDPTLAASIEKELKKDFQFSTTNINNLCLDMKHQITNCNSVSVHVRRGDYLKNKKFGEICNKEYYVNSMNYIKEKYHNPSFFIFSDDIEWCKENLSFISNDIRYINFNNGKNSYLDMYLMSLCNHNIIANSTFSWWGAWLNSNADKQVICPQRWDTTERDLSLDSWIKI</sequence>
<dbReference type="GO" id="GO:0016020">
    <property type="term" value="C:membrane"/>
    <property type="evidence" value="ECO:0007669"/>
    <property type="project" value="InterPro"/>
</dbReference>
<dbReference type="CDD" id="cd11301">
    <property type="entry name" value="Fut1_Fut2_like"/>
    <property type="match status" value="1"/>
</dbReference>
<gene>
    <name evidence="3" type="ORF">JF537_04475</name>
</gene>
<dbReference type="PANTHER" id="PTHR11927:SF9">
    <property type="entry name" value="L-FUCOSYLTRANSFERASE"/>
    <property type="match status" value="1"/>
</dbReference>
<comment type="caution">
    <text evidence="3">The sequence shown here is derived from an EMBL/GenBank/DDBJ whole genome shotgun (WGS) entry which is preliminary data.</text>
</comment>
<dbReference type="SMR" id="A0A8I1SM39"/>
<name>A0A8I1SM39_9BACI</name>
<evidence type="ECO:0000256" key="1">
    <source>
        <dbReference type="ARBA" id="ARBA00022676"/>
    </source>
</evidence>
<dbReference type="InterPro" id="IPR002516">
    <property type="entry name" value="Glyco_trans_11"/>
</dbReference>
<dbReference type="Proteomes" id="UP000664578">
    <property type="component" value="Unassembled WGS sequence"/>
</dbReference>
<organism evidence="3 4">
    <name type="scientific">Priestia flexa</name>
    <dbReference type="NCBI Taxonomy" id="86664"/>
    <lineage>
        <taxon>Bacteria</taxon>
        <taxon>Bacillati</taxon>
        <taxon>Bacillota</taxon>
        <taxon>Bacilli</taxon>
        <taxon>Bacillales</taxon>
        <taxon>Bacillaceae</taxon>
        <taxon>Priestia</taxon>
    </lineage>
</organism>
<reference evidence="3" key="1">
    <citation type="submission" date="2020-12" db="EMBL/GenBank/DDBJ databases">
        <title>PHA producing bacteria isolated from mangrove.</title>
        <authorList>
            <person name="Zheng W."/>
            <person name="Yu S."/>
            <person name="Huang Y."/>
        </authorList>
    </citation>
    <scope>NUCLEOTIDE SEQUENCE</scope>
    <source>
        <strain evidence="3">GN22-4</strain>
    </source>
</reference>
<dbReference type="RefSeq" id="WP_206782221.1">
    <property type="nucleotide sequence ID" value="NZ_JAEMWV010000002.1"/>
</dbReference>
<accession>A0A8I1SM39</accession>
<evidence type="ECO:0000256" key="2">
    <source>
        <dbReference type="ARBA" id="ARBA00022679"/>
    </source>
</evidence>
<evidence type="ECO:0000313" key="4">
    <source>
        <dbReference type="Proteomes" id="UP000664578"/>
    </source>
</evidence>
<proteinExistence type="predicted"/>